<dbReference type="PANTHER" id="PTHR43479:SF11">
    <property type="entry name" value="ACREF_ENVCD OPERON REPRESSOR-RELATED"/>
    <property type="match status" value="1"/>
</dbReference>
<dbReference type="AlphaFoldDB" id="A0AAJ1VQJ5"/>
<feature type="domain" description="HTH tetR-type" evidence="3">
    <location>
        <begin position="21"/>
        <end position="81"/>
    </location>
</feature>
<evidence type="ECO:0000313" key="5">
    <source>
        <dbReference type="Proteomes" id="UP001167919"/>
    </source>
</evidence>
<reference evidence="4" key="1">
    <citation type="submission" date="2019-01" db="EMBL/GenBank/DDBJ databases">
        <title>Oenococcus sicerae UCMA17102.</title>
        <authorList>
            <person name="Cousin F.J."/>
            <person name="Le Guellec R."/>
            <person name="Cretenet M."/>
        </authorList>
    </citation>
    <scope>NUCLEOTIDE SEQUENCE</scope>
    <source>
        <strain evidence="4">UCMA17102</strain>
    </source>
</reference>
<evidence type="ECO:0000256" key="1">
    <source>
        <dbReference type="ARBA" id="ARBA00023125"/>
    </source>
</evidence>
<organism evidence="4 5">
    <name type="scientific">Oenococcus sicerae</name>
    <dbReference type="NCBI Taxonomy" id="2203724"/>
    <lineage>
        <taxon>Bacteria</taxon>
        <taxon>Bacillati</taxon>
        <taxon>Bacillota</taxon>
        <taxon>Bacilli</taxon>
        <taxon>Lactobacillales</taxon>
        <taxon>Lactobacillaceae</taxon>
        <taxon>Oenococcus</taxon>
    </lineage>
</organism>
<protein>
    <submittedName>
        <fullName evidence="4">TetR/AcrR family transcriptional regulator</fullName>
    </submittedName>
</protein>
<dbReference type="InterPro" id="IPR009057">
    <property type="entry name" value="Homeodomain-like_sf"/>
</dbReference>
<dbReference type="PANTHER" id="PTHR43479">
    <property type="entry name" value="ACREF/ENVCD OPERON REPRESSOR-RELATED"/>
    <property type="match status" value="1"/>
</dbReference>
<gene>
    <name evidence="4" type="ORF">EVC35_04475</name>
</gene>
<dbReference type="Pfam" id="PF00440">
    <property type="entry name" value="TetR_N"/>
    <property type="match status" value="1"/>
</dbReference>
<name>A0AAJ1VQJ5_9LACO</name>
<dbReference type="InterPro" id="IPR050624">
    <property type="entry name" value="HTH-type_Tx_Regulator"/>
</dbReference>
<comment type="caution">
    <text evidence="4">The sequence shown here is derived from an EMBL/GenBank/DDBJ whole genome shotgun (WGS) entry which is preliminary data.</text>
</comment>
<feature type="DNA-binding region" description="H-T-H motif" evidence="2">
    <location>
        <begin position="44"/>
        <end position="63"/>
    </location>
</feature>
<dbReference type="SUPFAM" id="SSF46689">
    <property type="entry name" value="Homeodomain-like"/>
    <property type="match status" value="1"/>
</dbReference>
<dbReference type="InterPro" id="IPR001647">
    <property type="entry name" value="HTH_TetR"/>
</dbReference>
<keyword evidence="1 2" id="KW-0238">DNA-binding</keyword>
<evidence type="ECO:0000259" key="3">
    <source>
        <dbReference type="PROSITE" id="PS50977"/>
    </source>
</evidence>
<dbReference type="Gene3D" id="1.10.357.10">
    <property type="entry name" value="Tetracycline Repressor, domain 2"/>
    <property type="match status" value="1"/>
</dbReference>
<dbReference type="PROSITE" id="PS50977">
    <property type="entry name" value="HTH_TETR_2"/>
    <property type="match status" value="1"/>
</dbReference>
<sequence>MVGFCDRSENNKMNGKQRLAEQSRRWFWEAFVALLEEKSYQEISISEIAARAQLARRTFYRSFKNKEDLLDYYCHGKIAEYLDSLKESEKASNSFDDLLLTFFEFWWQERRTLRLLIKNNLFSSLLEAWTPQSVKIYDLFQAPWHIQGTQIEIEYIMSFSTGGFWNILSSWLNKKNPEPAQQLASTLSKALNRLMVVSKD</sequence>
<proteinExistence type="predicted"/>
<dbReference type="Proteomes" id="UP001167919">
    <property type="component" value="Unassembled WGS sequence"/>
</dbReference>
<accession>A0AAJ1VQJ5</accession>
<evidence type="ECO:0000313" key="4">
    <source>
        <dbReference type="EMBL" id="MDN6900262.1"/>
    </source>
</evidence>
<evidence type="ECO:0000256" key="2">
    <source>
        <dbReference type="PROSITE-ProRule" id="PRU00335"/>
    </source>
</evidence>
<dbReference type="EMBL" id="SDWY01000002">
    <property type="protein sequence ID" value="MDN6900262.1"/>
    <property type="molecule type" value="Genomic_DNA"/>
</dbReference>
<dbReference type="GO" id="GO:0003677">
    <property type="term" value="F:DNA binding"/>
    <property type="evidence" value="ECO:0007669"/>
    <property type="project" value="UniProtKB-UniRule"/>
</dbReference>